<keyword evidence="1" id="KW-0732">Signal</keyword>
<feature type="chain" id="PRO_5026653584" evidence="1">
    <location>
        <begin position="26"/>
        <end position="199"/>
    </location>
</feature>
<accession>A0A6N6M9J3</accession>
<gene>
    <name evidence="2" type="ORF">F6U93_13525</name>
</gene>
<dbReference type="AlphaFoldDB" id="A0A6N6M9J3"/>
<evidence type="ECO:0000256" key="1">
    <source>
        <dbReference type="SAM" id="SignalP"/>
    </source>
</evidence>
<sequence length="199" mass="22492">MKNVLKNSKKGFLMVIMMTTLLSFANEVSSFNIKNETTRTALGLDYVKPGNLLSIKDSNGVILHKEVIQATGIFSTGFDLTMLPDGTYSFEVDKGLEISMIPFSVKSGLVLFEKEKEAIIHKPHTRVEGNVVYVNKLALEEQMLKIYIYSTAFDEETLLHSETIENTTNIQKVYRLKGLEDGSHKIVFHTDGREYVKHI</sequence>
<dbReference type="EMBL" id="WAAT01000051">
    <property type="protein sequence ID" value="KAB1066868.1"/>
    <property type="molecule type" value="Genomic_DNA"/>
</dbReference>
<dbReference type="RefSeq" id="WP_150940732.1">
    <property type="nucleotide sequence ID" value="NZ_WAAT01000051.1"/>
</dbReference>
<keyword evidence="3" id="KW-1185">Reference proteome</keyword>
<evidence type="ECO:0000313" key="3">
    <source>
        <dbReference type="Proteomes" id="UP000441333"/>
    </source>
</evidence>
<dbReference type="Proteomes" id="UP000441333">
    <property type="component" value="Unassembled WGS sequence"/>
</dbReference>
<comment type="caution">
    <text evidence="2">The sequence shown here is derived from an EMBL/GenBank/DDBJ whole genome shotgun (WGS) entry which is preliminary data.</text>
</comment>
<protein>
    <submittedName>
        <fullName evidence="2">Uncharacterized protein</fullName>
    </submittedName>
</protein>
<reference evidence="2 3" key="1">
    <citation type="submission" date="2019-09" db="EMBL/GenBank/DDBJ databases">
        <authorList>
            <person name="Cao W.R."/>
        </authorList>
    </citation>
    <scope>NUCLEOTIDE SEQUENCE [LARGE SCALE GENOMIC DNA]</scope>
    <source>
        <strain evidence="2 3">B1N29</strain>
    </source>
</reference>
<organism evidence="2 3">
    <name type="scientific">Pseudotamlana haliotis</name>
    <dbReference type="NCBI Taxonomy" id="2614804"/>
    <lineage>
        <taxon>Bacteria</taxon>
        <taxon>Pseudomonadati</taxon>
        <taxon>Bacteroidota</taxon>
        <taxon>Flavobacteriia</taxon>
        <taxon>Flavobacteriales</taxon>
        <taxon>Flavobacteriaceae</taxon>
        <taxon>Pseudotamlana</taxon>
    </lineage>
</organism>
<proteinExistence type="predicted"/>
<name>A0A6N6M9J3_9FLAO</name>
<evidence type="ECO:0000313" key="2">
    <source>
        <dbReference type="EMBL" id="KAB1066868.1"/>
    </source>
</evidence>
<feature type="signal peptide" evidence="1">
    <location>
        <begin position="1"/>
        <end position="25"/>
    </location>
</feature>